<keyword evidence="1" id="KW-0472">Membrane</keyword>
<feature type="non-terminal residue" evidence="2">
    <location>
        <position position="167"/>
    </location>
</feature>
<organism evidence="2">
    <name type="scientific">hydrothermal vent metagenome</name>
    <dbReference type="NCBI Taxonomy" id="652676"/>
    <lineage>
        <taxon>unclassified sequences</taxon>
        <taxon>metagenomes</taxon>
        <taxon>ecological metagenomes</taxon>
    </lineage>
</organism>
<dbReference type="SUPFAM" id="SSF103190">
    <property type="entry name" value="Sensory domain-like"/>
    <property type="match status" value="1"/>
</dbReference>
<accession>A0A3B1C1B5</accession>
<protein>
    <submittedName>
        <fullName evidence="2">Uncharacterized protein</fullName>
    </submittedName>
</protein>
<proteinExistence type="predicted"/>
<feature type="transmembrane region" description="Helical" evidence="1">
    <location>
        <begin position="41"/>
        <end position="60"/>
    </location>
</feature>
<dbReference type="InterPro" id="IPR029151">
    <property type="entry name" value="Sensor-like_sf"/>
</dbReference>
<evidence type="ECO:0000313" key="2">
    <source>
        <dbReference type="EMBL" id="VAX24296.1"/>
    </source>
</evidence>
<dbReference type="EMBL" id="UOGB01000292">
    <property type="protein sequence ID" value="VAX24296.1"/>
    <property type="molecule type" value="Genomic_DNA"/>
</dbReference>
<keyword evidence="1" id="KW-1133">Transmembrane helix</keyword>
<dbReference type="AlphaFoldDB" id="A0A3B1C1B5"/>
<evidence type="ECO:0000256" key="1">
    <source>
        <dbReference type="SAM" id="Phobius"/>
    </source>
</evidence>
<reference evidence="2" key="1">
    <citation type="submission" date="2018-06" db="EMBL/GenBank/DDBJ databases">
        <authorList>
            <person name="Zhirakovskaya E."/>
        </authorList>
    </citation>
    <scope>NUCLEOTIDE SEQUENCE</scope>
</reference>
<gene>
    <name evidence="2" type="ORF">MNBD_NITROSPINAE03-1608</name>
</gene>
<keyword evidence="1" id="KW-0812">Transmembrane</keyword>
<name>A0A3B1C1B5_9ZZZZ</name>
<sequence>MLKLRTRNPLRYNVILSRNVIKGENRLLRTTEFLNRLSVRINILIILLIFVPTGIIVNHYRTKLDRDLKTEILGKVAAQLHERAEKASSALNFAASGIDVALKHINIFLSADINDTMSLAKNIPSTSFYESDFYSHLATDLRTEMEANDHYMSLRLINAIGHEVVRV</sequence>